<feature type="non-terminal residue" evidence="1">
    <location>
        <position position="99"/>
    </location>
</feature>
<dbReference type="OrthoDB" id="1262810at2759"/>
<comment type="caution">
    <text evidence="1">The sequence shown here is derived from an EMBL/GenBank/DDBJ whole genome shotgun (WGS) entry which is preliminary data.</text>
</comment>
<dbReference type="Proteomes" id="UP000681722">
    <property type="component" value="Unassembled WGS sequence"/>
</dbReference>
<organism evidence="1 2">
    <name type="scientific">Didymodactylos carnosus</name>
    <dbReference type="NCBI Taxonomy" id="1234261"/>
    <lineage>
        <taxon>Eukaryota</taxon>
        <taxon>Metazoa</taxon>
        <taxon>Spiralia</taxon>
        <taxon>Gnathifera</taxon>
        <taxon>Rotifera</taxon>
        <taxon>Eurotatoria</taxon>
        <taxon>Bdelloidea</taxon>
        <taxon>Philodinida</taxon>
        <taxon>Philodinidae</taxon>
        <taxon>Didymodactylos</taxon>
    </lineage>
</organism>
<evidence type="ECO:0000313" key="1">
    <source>
        <dbReference type="EMBL" id="CAF4683366.1"/>
    </source>
</evidence>
<protein>
    <submittedName>
        <fullName evidence="1">Uncharacterized protein</fullName>
    </submittedName>
</protein>
<sequence>MSEYSPLSADWNTCIRLNVREDRQGPELISNFDDIQSRLLLFLHRLKQIEIKFDEKGEERVYTRYDHLNGDIIELKDSSSSLSQYWLVVKLIAQGPKEL</sequence>
<accession>A0A8S3A3C9</accession>
<evidence type="ECO:0000313" key="2">
    <source>
        <dbReference type="Proteomes" id="UP000681722"/>
    </source>
</evidence>
<gene>
    <name evidence="1" type="ORF">SRO942_LOCUS51108</name>
</gene>
<name>A0A8S3A3C9_9BILA</name>
<reference evidence="1" key="1">
    <citation type="submission" date="2021-02" db="EMBL/GenBank/DDBJ databases">
        <authorList>
            <person name="Nowell W R."/>
        </authorList>
    </citation>
    <scope>NUCLEOTIDE SEQUENCE</scope>
</reference>
<dbReference type="AlphaFoldDB" id="A0A8S3A3C9"/>
<proteinExistence type="predicted"/>
<dbReference type="EMBL" id="CAJOBC010154957">
    <property type="protein sequence ID" value="CAF4683366.1"/>
    <property type="molecule type" value="Genomic_DNA"/>
</dbReference>